<evidence type="ECO:0000313" key="3">
    <source>
        <dbReference type="EMBL" id="MFD1293091.1"/>
    </source>
</evidence>
<keyword evidence="1" id="KW-0472">Membrane</keyword>
<dbReference type="PANTHER" id="PTHR14969">
    <property type="entry name" value="SPHINGOSINE-1-PHOSPHATE PHOSPHOHYDROLASE"/>
    <property type="match status" value="1"/>
</dbReference>
<dbReference type="InterPro" id="IPR000326">
    <property type="entry name" value="PAP2/HPO"/>
</dbReference>
<accession>A0ABW3WPB5</accession>
<dbReference type="Gene3D" id="1.20.144.10">
    <property type="entry name" value="Phosphatidic acid phosphatase type 2/haloperoxidase"/>
    <property type="match status" value="1"/>
</dbReference>
<name>A0ABW3WPB5_9FLAO</name>
<evidence type="ECO:0000256" key="1">
    <source>
        <dbReference type="SAM" id="Phobius"/>
    </source>
</evidence>
<dbReference type="SUPFAM" id="SSF48317">
    <property type="entry name" value="Acid phosphatase/Vanadium-dependent haloperoxidase"/>
    <property type="match status" value="1"/>
</dbReference>
<comment type="caution">
    <text evidence="3">The sequence shown here is derived from an EMBL/GenBank/DDBJ whole genome shotgun (WGS) entry which is preliminary data.</text>
</comment>
<organism evidence="3 4">
    <name type="scientific">Lutibacter holmesii</name>
    <dbReference type="NCBI Taxonomy" id="1137985"/>
    <lineage>
        <taxon>Bacteria</taxon>
        <taxon>Pseudomonadati</taxon>
        <taxon>Bacteroidota</taxon>
        <taxon>Flavobacteriia</taxon>
        <taxon>Flavobacteriales</taxon>
        <taxon>Flavobacteriaceae</taxon>
        <taxon>Lutibacter</taxon>
    </lineage>
</organism>
<feature type="transmembrane region" description="Helical" evidence="1">
    <location>
        <begin position="109"/>
        <end position="129"/>
    </location>
</feature>
<evidence type="ECO:0000313" key="4">
    <source>
        <dbReference type="Proteomes" id="UP001597241"/>
    </source>
</evidence>
<dbReference type="EMBL" id="JBHTMV010000003">
    <property type="protein sequence ID" value="MFD1293091.1"/>
    <property type="molecule type" value="Genomic_DNA"/>
</dbReference>
<feature type="transmembrane region" description="Helical" evidence="1">
    <location>
        <begin position="30"/>
        <end position="49"/>
    </location>
</feature>
<feature type="transmembrane region" description="Helical" evidence="1">
    <location>
        <begin position="162"/>
        <end position="180"/>
    </location>
</feature>
<evidence type="ECO:0000259" key="2">
    <source>
        <dbReference type="SMART" id="SM00014"/>
    </source>
</evidence>
<dbReference type="InterPro" id="IPR036938">
    <property type="entry name" value="PAP2/HPO_sf"/>
</dbReference>
<keyword evidence="1" id="KW-1133">Transmembrane helix</keyword>
<sequence>MLELLNTLVNLDKQLLLFLHAQGSLFWDDFWIFITTPIHWIPFFILLFFLGYRVYRLKKALLIMGFTALSALTAFTLVNIIKNYIQRLRPINDTSINTNIRVLIEQNDFSFVSGHSTVSFTIAFLMFWVLKQKYKYAFLVFLFPLLFAYSRIYLAAHFPLDILFGMLLGYLIATIFNLGIQKVVFKKETI</sequence>
<gene>
    <name evidence="3" type="ORF">ACFQ5N_04505</name>
</gene>
<keyword evidence="1" id="KW-0812">Transmembrane</keyword>
<keyword evidence="4" id="KW-1185">Reference proteome</keyword>
<dbReference type="PANTHER" id="PTHR14969:SF13">
    <property type="entry name" value="AT30094P"/>
    <property type="match status" value="1"/>
</dbReference>
<feature type="domain" description="Phosphatidic acid phosphatase type 2/haloperoxidase" evidence="2">
    <location>
        <begin position="61"/>
        <end position="177"/>
    </location>
</feature>
<protein>
    <submittedName>
        <fullName evidence="3">Phosphatase PAP2 family protein</fullName>
    </submittedName>
</protein>
<feature type="transmembrane region" description="Helical" evidence="1">
    <location>
        <begin position="61"/>
        <end position="81"/>
    </location>
</feature>
<feature type="transmembrane region" description="Helical" evidence="1">
    <location>
        <begin position="136"/>
        <end position="156"/>
    </location>
</feature>
<dbReference type="Proteomes" id="UP001597241">
    <property type="component" value="Unassembled WGS sequence"/>
</dbReference>
<proteinExistence type="predicted"/>
<dbReference type="RefSeq" id="WP_386808104.1">
    <property type="nucleotide sequence ID" value="NZ_JBHTMV010000003.1"/>
</dbReference>
<dbReference type="Pfam" id="PF01569">
    <property type="entry name" value="PAP2"/>
    <property type="match status" value="1"/>
</dbReference>
<reference evidence="4" key="1">
    <citation type="journal article" date="2019" name="Int. J. Syst. Evol. Microbiol.">
        <title>The Global Catalogue of Microorganisms (GCM) 10K type strain sequencing project: providing services to taxonomists for standard genome sequencing and annotation.</title>
        <authorList>
            <consortium name="The Broad Institute Genomics Platform"/>
            <consortium name="The Broad Institute Genome Sequencing Center for Infectious Disease"/>
            <person name="Wu L."/>
            <person name="Ma J."/>
        </authorList>
    </citation>
    <scope>NUCLEOTIDE SEQUENCE [LARGE SCALE GENOMIC DNA]</scope>
    <source>
        <strain evidence="4">CCUG 62221</strain>
    </source>
</reference>
<dbReference type="SMART" id="SM00014">
    <property type="entry name" value="acidPPc"/>
    <property type="match status" value="1"/>
</dbReference>